<dbReference type="AlphaFoldDB" id="A0A426U354"/>
<sequence>MRLISQQIVPDSNNVKLPSVAIAGNMVSVSGGVDERRATGWVKDVAAPTFGAPFTLGDAIGQPNYATSSVAGRDDGTFTYAWISQGVSGPIQVRQRGANGQLSASVNATGGGEFFFVAGATNNAGTTVLTWNGNGRFRYVASTGGNLGAWPLSGVIANNPSVGRPQMASGPNNQIGVTFFSDGNIYAGLWNGSGFTMETVSQGGFYDADPTISFLPDGSPVVAWRRVEGGMFFAVRQANGSWPSSRVTDMTPGGPAGVSVDAAGNIAFSWVVNGVVYAAYRSGDGVAQAGPFRLSSSGDSYFEAGMKMLITDQSLIHVVAERFTGSGLRTDYFLLSAQGLGVTPPLDAVPVIANGAEVVSAPQSVSVAFTGVEGTPTQVRWNWGTPPTDANPWTTYQTTISVPVPANIQSCQAYRLYTQVREGDRVQEEAKSDTVAFDNAVQARVQITNPYQASTSALFTPLLIQLLDLGTDRGASSGHPDYTRDPAFYLLVDGTADCSGIKEFRVDYSGSGNFSRPYGLVNNSFVNILPILNAPVQDGEITLGVQVRDTFDNALLVTRTLVLDRTPPVLASGQLYEVTPDENANIMSTLTFSNVVVTDAYPGGYWGVWLANSLTEVTNPLTNTNLIWYPIEVVDAWNADNSRPAVVGWSLASGLGLSLTQLRDLNNPTFHVYARFLDGAGNPTPQVISKTVTINGSLTFPQVHLPLVRR</sequence>
<evidence type="ECO:0000313" key="2">
    <source>
        <dbReference type="Proteomes" id="UP000280307"/>
    </source>
</evidence>
<dbReference type="Proteomes" id="UP000280307">
    <property type="component" value="Unassembled WGS sequence"/>
</dbReference>
<proteinExistence type="predicted"/>
<accession>A0A426U354</accession>
<name>A0A426U354_9CHLR</name>
<reference evidence="1 2" key="1">
    <citation type="submission" date="2018-12" db="EMBL/GenBank/DDBJ databases">
        <title>Genome Sequence of Candidatus Viridilinea halotolerans isolated from saline sulfide-rich spring.</title>
        <authorList>
            <person name="Grouzdev D.S."/>
            <person name="Burganskaya E.I."/>
            <person name="Krutkina M.S."/>
            <person name="Sukhacheva M.V."/>
            <person name="Gorlenko V.M."/>
        </authorList>
    </citation>
    <scope>NUCLEOTIDE SEQUENCE [LARGE SCALE GENOMIC DNA]</scope>
    <source>
        <strain evidence="1">Chok-6</strain>
    </source>
</reference>
<evidence type="ECO:0000313" key="1">
    <source>
        <dbReference type="EMBL" id="RRR74187.1"/>
    </source>
</evidence>
<protein>
    <submittedName>
        <fullName evidence="1">Uncharacterized protein</fullName>
    </submittedName>
</protein>
<gene>
    <name evidence="1" type="ORF">EI684_07610</name>
</gene>
<dbReference type="EMBL" id="RSAS01000290">
    <property type="protein sequence ID" value="RRR74187.1"/>
    <property type="molecule type" value="Genomic_DNA"/>
</dbReference>
<organism evidence="1 2">
    <name type="scientific">Candidatus Viridilinea halotolerans</name>
    <dbReference type="NCBI Taxonomy" id="2491704"/>
    <lineage>
        <taxon>Bacteria</taxon>
        <taxon>Bacillati</taxon>
        <taxon>Chloroflexota</taxon>
        <taxon>Chloroflexia</taxon>
        <taxon>Chloroflexales</taxon>
        <taxon>Chloroflexineae</taxon>
        <taxon>Oscillochloridaceae</taxon>
        <taxon>Candidatus Viridilinea</taxon>
    </lineage>
</organism>
<dbReference type="SUPFAM" id="SSF82171">
    <property type="entry name" value="DPP6 N-terminal domain-like"/>
    <property type="match status" value="1"/>
</dbReference>
<comment type="caution">
    <text evidence="1">The sequence shown here is derived from an EMBL/GenBank/DDBJ whole genome shotgun (WGS) entry which is preliminary data.</text>
</comment>